<comment type="caution">
    <text evidence="3">The sequence shown here is derived from an EMBL/GenBank/DDBJ whole genome shotgun (WGS) entry which is preliminary data.</text>
</comment>
<sequence length="455" mass="50881">MKKFIVLGTALLLALCSNAQQPGKWQPLFNGKDLKGWKQLGGKASYVVKDKEIIGTTITGTPNTFLATEKDYGNFILELEYKLDQDFNSGIQFRSQSKADYQNGRVFGYQMEIDPSERAWSGGIYEEGRRGWLYPLDLNPVAQKAYKASTWNKYRIECNGNEIRTFINGVPAAHVVDAELPTGFIALQVHGIGNNKADEGKTIRWRNIRIMENPAPSQLSPYDDVYVVNNLPNNISPQEQKNGYRLLWDGTSTKGWRGAYKTTFPAKGWEIKDGTLNVLPSDGAESTNGGDIVSDEMFTAFDLEFDFKLTEGANSGVKYFVTESEKNTGSAIGLEYQILDDAKHPDAKLGAVGNRTLGSLYDLIPAMHFTNSHKAVGEWNHGRVVVYPDNRVEHWLNGHKVVSYKRGDNIYKALVARSKYADWPNFGMAKEGRILLQDHGNSVSFKSIKIKVLSK</sequence>
<dbReference type="GO" id="GO:0016787">
    <property type="term" value="F:hydrolase activity"/>
    <property type="evidence" value="ECO:0007669"/>
    <property type="project" value="InterPro"/>
</dbReference>
<keyword evidence="1" id="KW-0732">Signal</keyword>
<accession>A0A327R3Z1</accession>
<feature type="domain" description="3-keto-alpha-glucoside-1,2-lyase/3-keto-2-hydroxy-glucal hydratase" evidence="2">
    <location>
        <begin position="244"/>
        <end position="451"/>
    </location>
</feature>
<feature type="domain" description="3-keto-alpha-glucoside-1,2-lyase/3-keto-2-hydroxy-glucal hydratase" evidence="2">
    <location>
        <begin position="24"/>
        <end position="210"/>
    </location>
</feature>
<gene>
    <name evidence="3" type="ORF">LX64_00375</name>
</gene>
<evidence type="ECO:0000259" key="2">
    <source>
        <dbReference type="Pfam" id="PF06439"/>
    </source>
</evidence>
<dbReference type="AlphaFoldDB" id="A0A327R3Z1"/>
<dbReference type="Proteomes" id="UP000249547">
    <property type="component" value="Unassembled WGS sequence"/>
</dbReference>
<evidence type="ECO:0000256" key="1">
    <source>
        <dbReference type="SAM" id="SignalP"/>
    </source>
</evidence>
<proteinExistence type="predicted"/>
<organism evidence="3 4">
    <name type="scientific">Chitinophaga skermanii</name>
    <dbReference type="NCBI Taxonomy" id="331697"/>
    <lineage>
        <taxon>Bacteria</taxon>
        <taxon>Pseudomonadati</taxon>
        <taxon>Bacteroidota</taxon>
        <taxon>Chitinophagia</taxon>
        <taxon>Chitinophagales</taxon>
        <taxon>Chitinophagaceae</taxon>
        <taxon>Chitinophaga</taxon>
    </lineage>
</organism>
<evidence type="ECO:0000313" key="4">
    <source>
        <dbReference type="Proteomes" id="UP000249547"/>
    </source>
</evidence>
<evidence type="ECO:0000313" key="3">
    <source>
        <dbReference type="EMBL" id="RAJ10768.1"/>
    </source>
</evidence>
<dbReference type="OrthoDB" id="659240at2"/>
<protein>
    <submittedName>
        <fullName evidence="3">Uncharacterized protein DUF1080</fullName>
    </submittedName>
</protein>
<dbReference type="Pfam" id="PF06439">
    <property type="entry name" value="3keto-disac_hyd"/>
    <property type="match status" value="2"/>
</dbReference>
<feature type="signal peptide" evidence="1">
    <location>
        <begin position="1"/>
        <end position="19"/>
    </location>
</feature>
<reference evidence="3 4" key="1">
    <citation type="submission" date="2018-06" db="EMBL/GenBank/DDBJ databases">
        <title>Genomic Encyclopedia of Archaeal and Bacterial Type Strains, Phase II (KMG-II): from individual species to whole genera.</title>
        <authorList>
            <person name="Goeker M."/>
        </authorList>
    </citation>
    <scope>NUCLEOTIDE SEQUENCE [LARGE SCALE GENOMIC DNA]</scope>
    <source>
        <strain evidence="3 4">DSM 23857</strain>
    </source>
</reference>
<name>A0A327R3Z1_9BACT</name>
<dbReference type="EMBL" id="QLLL01000001">
    <property type="protein sequence ID" value="RAJ10768.1"/>
    <property type="molecule type" value="Genomic_DNA"/>
</dbReference>
<feature type="chain" id="PRO_5016404188" evidence="1">
    <location>
        <begin position="20"/>
        <end position="455"/>
    </location>
</feature>
<dbReference type="RefSeq" id="WP_111595898.1">
    <property type="nucleotide sequence ID" value="NZ_QLLL01000001.1"/>
</dbReference>
<dbReference type="Gene3D" id="2.60.120.560">
    <property type="entry name" value="Exo-inulinase, domain 1"/>
    <property type="match status" value="2"/>
</dbReference>
<dbReference type="InterPro" id="IPR010496">
    <property type="entry name" value="AL/BT2_dom"/>
</dbReference>
<keyword evidence="4" id="KW-1185">Reference proteome</keyword>